<dbReference type="EMBL" id="JASKYM010000002">
    <property type="protein sequence ID" value="MDK2562965.1"/>
    <property type="molecule type" value="Genomic_DNA"/>
</dbReference>
<dbReference type="PROSITE" id="PS00622">
    <property type="entry name" value="HTH_LUXR_1"/>
    <property type="match status" value="1"/>
</dbReference>
<comment type="caution">
    <text evidence="7">The sequence shown here is derived from an EMBL/GenBank/DDBJ whole genome shotgun (WGS) entry which is preliminary data.</text>
</comment>
<proteinExistence type="predicted"/>
<name>A0ABT7E7Q6_9FIRM</name>
<evidence type="ECO:0000256" key="4">
    <source>
        <dbReference type="PROSITE-ProRule" id="PRU00169"/>
    </source>
</evidence>
<dbReference type="SUPFAM" id="SSF52172">
    <property type="entry name" value="CheY-like"/>
    <property type="match status" value="1"/>
</dbReference>
<keyword evidence="8" id="KW-1185">Reference proteome</keyword>
<dbReference type="CDD" id="cd06170">
    <property type="entry name" value="LuxR_C_like"/>
    <property type="match status" value="1"/>
</dbReference>
<organism evidence="7 8">
    <name type="scientific">Romboutsia sedimentorum</name>
    <dbReference type="NCBI Taxonomy" id="1368474"/>
    <lineage>
        <taxon>Bacteria</taxon>
        <taxon>Bacillati</taxon>
        <taxon>Bacillota</taxon>
        <taxon>Clostridia</taxon>
        <taxon>Peptostreptococcales</taxon>
        <taxon>Peptostreptococcaceae</taxon>
        <taxon>Romboutsia</taxon>
    </lineage>
</organism>
<comment type="function">
    <text evidence="3">May play the central regulatory role in sporulation. It may be an element of the effector pathway responsible for the activation of sporulation genes in response to nutritional stress. Spo0A may act in concert with spo0H (a sigma factor) to control the expression of some genes that are critical to the sporulation process.</text>
</comment>
<protein>
    <recommendedName>
        <fullName evidence="1">Stage 0 sporulation protein A homolog</fullName>
    </recommendedName>
</protein>
<dbReference type="InterPro" id="IPR011006">
    <property type="entry name" value="CheY-like_superfamily"/>
</dbReference>
<dbReference type="InterPro" id="IPR051015">
    <property type="entry name" value="EvgA-like"/>
</dbReference>
<evidence type="ECO:0000313" key="7">
    <source>
        <dbReference type="EMBL" id="MDK2562965.1"/>
    </source>
</evidence>
<dbReference type="PROSITE" id="PS50043">
    <property type="entry name" value="HTH_LUXR_2"/>
    <property type="match status" value="1"/>
</dbReference>
<dbReference type="Gene3D" id="3.40.50.2300">
    <property type="match status" value="1"/>
</dbReference>
<evidence type="ECO:0000259" key="6">
    <source>
        <dbReference type="PROSITE" id="PS50110"/>
    </source>
</evidence>
<reference evidence="7 8" key="1">
    <citation type="submission" date="2023-05" db="EMBL/GenBank/DDBJ databases">
        <title>Rombocin, a short stable natural nisin variant, displays selective antimicrobial activity against Listeria monocytogenes and employs dual mode of action to kill target bacterial strains.</title>
        <authorList>
            <person name="Wambui J."/>
            <person name="Stephan R."/>
            <person name="Kuipers O.P."/>
        </authorList>
    </citation>
    <scope>NUCLEOTIDE SEQUENCE [LARGE SCALE GENOMIC DNA]</scope>
    <source>
        <strain evidence="7 8">RC002</strain>
    </source>
</reference>
<dbReference type="PROSITE" id="PS50110">
    <property type="entry name" value="RESPONSE_REGULATORY"/>
    <property type="match status" value="1"/>
</dbReference>
<dbReference type="Pfam" id="PF00196">
    <property type="entry name" value="GerE"/>
    <property type="match status" value="1"/>
</dbReference>
<feature type="modified residue" description="4-aspartylphosphate" evidence="4">
    <location>
        <position position="51"/>
    </location>
</feature>
<dbReference type="SMART" id="SM00421">
    <property type="entry name" value="HTH_LUXR"/>
    <property type="match status" value="1"/>
</dbReference>
<evidence type="ECO:0000256" key="3">
    <source>
        <dbReference type="ARBA" id="ARBA00024867"/>
    </source>
</evidence>
<evidence type="ECO:0000256" key="1">
    <source>
        <dbReference type="ARBA" id="ARBA00018672"/>
    </source>
</evidence>
<dbReference type="SUPFAM" id="SSF46894">
    <property type="entry name" value="C-terminal effector domain of the bipartite response regulators"/>
    <property type="match status" value="1"/>
</dbReference>
<dbReference type="RefSeq" id="WP_284131935.1">
    <property type="nucleotide sequence ID" value="NZ_JASKYM010000002.1"/>
</dbReference>
<dbReference type="PRINTS" id="PR00038">
    <property type="entry name" value="HTHLUXR"/>
</dbReference>
<feature type="domain" description="HTH luxR-type" evidence="5">
    <location>
        <begin position="135"/>
        <end position="200"/>
    </location>
</feature>
<evidence type="ECO:0000259" key="5">
    <source>
        <dbReference type="PROSITE" id="PS50043"/>
    </source>
</evidence>
<accession>A0ABT7E7Q6</accession>
<gene>
    <name evidence="7" type="ORF">QOZ84_05365</name>
</gene>
<dbReference type="PANTHER" id="PTHR45566">
    <property type="entry name" value="HTH-TYPE TRANSCRIPTIONAL REGULATOR YHJB-RELATED"/>
    <property type="match status" value="1"/>
</dbReference>
<dbReference type="InterPro" id="IPR000792">
    <property type="entry name" value="Tscrpt_reg_LuxR_C"/>
</dbReference>
<evidence type="ECO:0000256" key="2">
    <source>
        <dbReference type="ARBA" id="ARBA00023125"/>
    </source>
</evidence>
<keyword evidence="4" id="KW-0597">Phosphoprotein</keyword>
<sequence>MDTLIISESFIVKEAISCLFRNTFSSSYIEATKNINTVEEKLKSLDLIFIDINEDKMKEVEVATKYKKINSKLKIIVLDLLENEKLCNKAIKLNVDGYITDLEDNDEFEYILHKIMLGKKYYDASIIQKTLSSKNLNTNDALTNRENEVVAQVAKGLNNREIAKNLSVTEFTIKKHLSSIFNKLNLKNRQDIIIRYKDGSIN</sequence>
<dbReference type="PANTHER" id="PTHR45566:SF1">
    <property type="entry name" value="HTH-TYPE TRANSCRIPTIONAL REGULATOR YHJB-RELATED"/>
    <property type="match status" value="1"/>
</dbReference>
<dbReference type="InterPro" id="IPR016032">
    <property type="entry name" value="Sig_transdc_resp-reg_C-effctor"/>
</dbReference>
<evidence type="ECO:0000313" key="8">
    <source>
        <dbReference type="Proteomes" id="UP001301012"/>
    </source>
</evidence>
<keyword evidence="2" id="KW-0238">DNA-binding</keyword>
<feature type="domain" description="Response regulatory" evidence="6">
    <location>
        <begin position="2"/>
        <end position="116"/>
    </location>
</feature>
<dbReference type="Proteomes" id="UP001301012">
    <property type="component" value="Unassembled WGS sequence"/>
</dbReference>
<dbReference type="InterPro" id="IPR001789">
    <property type="entry name" value="Sig_transdc_resp-reg_receiver"/>
</dbReference>